<dbReference type="EMBL" id="JBHTIV010000022">
    <property type="protein sequence ID" value="MFD0933335.1"/>
    <property type="molecule type" value="Genomic_DNA"/>
</dbReference>
<dbReference type="Pfam" id="PF20330">
    <property type="entry name" value="DUF6625"/>
    <property type="match status" value="1"/>
</dbReference>
<gene>
    <name evidence="1" type="ORF">ACFQ0R_12065</name>
</gene>
<proteinExistence type="predicted"/>
<accession>A0ABW3GVP5</accession>
<comment type="caution">
    <text evidence="1">The sequence shown here is derived from an EMBL/GenBank/DDBJ whole genome shotgun (WGS) entry which is preliminary data.</text>
</comment>
<dbReference type="Proteomes" id="UP001597049">
    <property type="component" value="Unassembled WGS sequence"/>
</dbReference>
<dbReference type="InterPro" id="IPR046733">
    <property type="entry name" value="DUF6625"/>
</dbReference>
<protein>
    <submittedName>
        <fullName evidence="1">DUF6625 family protein</fullName>
    </submittedName>
</protein>
<sequence length="310" mass="37719">MKSILLIIPYFGQWPLWFEAYLCSIKANPSIDWLCPTDCELPEDYPENLKFLKTTLPKLNQHVNQVVKANVPLTPRKFCDLKPAYGNIFQEEVQSYDFWGFCDMDIIWGDIRKFMRPDILDKYDIISSRKENISGHFNLFKNTAELKQLYKQVPNYQSLFEKERFMWFDEQVLSNYLKTTQHDFKIKWDKILCNQERGIDSHQEYELNRWIWNKGKLLNTKTQEEVMYLHFINWKRMMRFCEISYVNNPKSFYVSYTGMHLQPFSKLRLKLNKFKNVFFGYEKKENRRKFRLKLKSYKKRINGKLNKIYK</sequence>
<evidence type="ECO:0000313" key="1">
    <source>
        <dbReference type="EMBL" id="MFD0933335.1"/>
    </source>
</evidence>
<organism evidence="1 2">
    <name type="scientific">Psychroflexus salinarum</name>
    <dbReference type="NCBI Taxonomy" id="546024"/>
    <lineage>
        <taxon>Bacteria</taxon>
        <taxon>Pseudomonadati</taxon>
        <taxon>Bacteroidota</taxon>
        <taxon>Flavobacteriia</taxon>
        <taxon>Flavobacteriales</taxon>
        <taxon>Flavobacteriaceae</taxon>
        <taxon>Psychroflexus</taxon>
    </lineage>
</organism>
<keyword evidence="2" id="KW-1185">Reference proteome</keyword>
<name>A0ABW3GVP5_9FLAO</name>
<evidence type="ECO:0000313" key="2">
    <source>
        <dbReference type="Proteomes" id="UP001597049"/>
    </source>
</evidence>
<reference evidence="2" key="1">
    <citation type="journal article" date="2019" name="Int. J. Syst. Evol. Microbiol.">
        <title>The Global Catalogue of Microorganisms (GCM) 10K type strain sequencing project: providing services to taxonomists for standard genome sequencing and annotation.</title>
        <authorList>
            <consortium name="The Broad Institute Genomics Platform"/>
            <consortium name="The Broad Institute Genome Sequencing Center for Infectious Disease"/>
            <person name="Wu L."/>
            <person name="Ma J."/>
        </authorList>
    </citation>
    <scope>NUCLEOTIDE SEQUENCE [LARGE SCALE GENOMIC DNA]</scope>
    <source>
        <strain evidence="2">CCUG 56752</strain>
    </source>
</reference>
<dbReference type="RefSeq" id="WP_379658637.1">
    <property type="nucleotide sequence ID" value="NZ_JBHTIV010000022.1"/>
</dbReference>